<evidence type="ECO:0000256" key="1">
    <source>
        <dbReference type="SAM" id="MobiDB-lite"/>
    </source>
</evidence>
<proteinExistence type="predicted"/>
<keyword evidence="3" id="KW-1185">Reference proteome</keyword>
<feature type="compositionally biased region" description="Basic and acidic residues" evidence="1">
    <location>
        <begin position="90"/>
        <end position="106"/>
    </location>
</feature>
<evidence type="ECO:0000313" key="3">
    <source>
        <dbReference type="Proteomes" id="UP001307889"/>
    </source>
</evidence>
<feature type="region of interest" description="Disordered" evidence="1">
    <location>
        <begin position="90"/>
        <end position="141"/>
    </location>
</feature>
<gene>
    <name evidence="2" type="ORF">NTJ_15576</name>
</gene>
<evidence type="ECO:0000313" key="2">
    <source>
        <dbReference type="EMBL" id="BET02758.1"/>
    </source>
</evidence>
<accession>A0ABN7BHY9</accession>
<organism evidence="2 3">
    <name type="scientific">Nesidiocoris tenuis</name>
    <dbReference type="NCBI Taxonomy" id="355587"/>
    <lineage>
        <taxon>Eukaryota</taxon>
        <taxon>Metazoa</taxon>
        <taxon>Ecdysozoa</taxon>
        <taxon>Arthropoda</taxon>
        <taxon>Hexapoda</taxon>
        <taxon>Insecta</taxon>
        <taxon>Pterygota</taxon>
        <taxon>Neoptera</taxon>
        <taxon>Paraneoptera</taxon>
        <taxon>Hemiptera</taxon>
        <taxon>Heteroptera</taxon>
        <taxon>Panheteroptera</taxon>
        <taxon>Cimicomorpha</taxon>
        <taxon>Miridae</taxon>
        <taxon>Dicyphina</taxon>
        <taxon>Nesidiocoris</taxon>
    </lineage>
</organism>
<protein>
    <submittedName>
        <fullName evidence="2">Uncharacterized protein</fullName>
    </submittedName>
</protein>
<dbReference type="EMBL" id="AP028922">
    <property type="protein sequence ID" value="BET02758.1"/>
    <property type="molecule type" value="Genomic_DNA"/>
</dbReference>
<dbReference type="Proteomes" id="UP001307889">
    <property type="component" value="Chromosome 14"/>
</dbReference>
<reference evidence="2 3" key="1">
    <citation type="submission" date="2023-09" db="EMBL/GenBank/DDBJ databases">
        <title>Nesidiocoris tenuis whole genome shotgun sequence.</title>
        <authorList>
            <person name="Shibata T."/>
            <person name="Shimoda M."/>
            <person name="Kobayashi T."/>
            <person name="Uehara T."/>
        </authorList>
    </citation>
    <scope>NUCLEOTIDE SEQUENCE [LARGE SCALE GENOMIC DNA]</scope>
    <source>
        <strain evidence="2 3">Japan</strain>
    </source>
</reference>
<name>A0ABN7BHY9_9HEMI</name>
<sequence>MVISGRIIQSLSEFQNHLYIPILEEKSILEFEYRCHIETARTGCPPERHPSPKIRAAMTGRIIRSYFFKRPRGWKAKGWKAGRRIRPVERAEGEGMGKRIVRDPAQIRRKLPSGSEPPSLAPPTGETRNRLPVIRSWDSVR</sequence>